<organism evidence="2 3">
    <name type="scientific">Adineta ricciae</name>
    <name type="common">Rotifer</name>
    <dbReference type="NCBI Taxonomy" id="249248"/>
    <lineage>
        <taxon>Eukaryota</taxon>
        <taxon>Metazoa</taxon>
        <taxon>Spiralia</taxon>
        <taxon>Gnathifera</taxon>
        <taxon>Rotifera</taxon>
        <taxon>Eurotatoria</taxon>
        <taxon>Bdelloidea</taxon>
        <taxon>Adinetida</taxon>
        <taxon>Adinetidae</taxon>
        <taxon>Adineta</taxon>
    </lineage>
</organism>
<proteinExistence type="predicted"/>
<comment type="caution">
    <text evidence="2">The sequence shown here is derived from an EMBL/GenBank/DDBJ whole genome shotgun (WGS) entry which is preliminary data.</text>
</comment>
<feature type="compositionally biased region" description="Acidic residues" evidence="1">
    <location>
        <begin position="168"/>
        <end position="180"/>
    </location>
</feature>
<dbReference type="Proteomes" id="UP000663852">
    <property type="component" value="Unassembled WGS sequence"/>
</dbReference>
<feature type="region of interest" description="Disordered" evidence="1">
    <location>
        <begin position="28"/>
        <end position="193"/>
    </location>
</feature>
<sequence length="222" mass="24827">MRNPIVSYCSFLFQNLFLRKAMENTEAPIQTEEPTTVVEPVAEDTSKINGDPIATQDPLKMNGDQSAPVEEEVKTNGQEATNEDVSSKTMEETSVEKKKEEEEESTPLNKSVTEQENVTDACTTVPATCVSPGRTNIPLKEVNESEKEELAVISNGTDSTNSKKRELEQEDEPTEETTTDSDDRSNDQTKKIKIAEPTETPIIEFDSIDTNIRRNIYSIYIK</sequence>
<dbReference type="AlphaFoldDB" id="A0A813U569"/>
<gene>
    <name evidence="2" type="ORF">EDS130_LOCUS5694</name>
</gene>
<evidence type="ECO:0000313" key="3">
    <source>
        <dbReference type="Proteomes" id="UP000663852"/>
    </source>
</evidence>
<reference evidence="2" key="1">
    <citation type="submission" date="2021-02" db="EMBL/GenBank/DDBJ databases">
        <authorList>
            <person name="Nowell W R."/>
        </authorList>
    </citation>
    <scope>NUCLEOTIDE SEQUENCE</scope>
</reference>
<name>A0A813U569_ADIRI</name>
<evidence type="ECO:0000256" key="1">
    <source>
        <dbReference type="SAM" id="MobiDB-lite"/>
    </source>
</evidence>
<feature type="compositionally biased region" description="Polar residues" evidence="1">
    <location>
        <begin position="75"/>
        <end position="84"/>
    </location>
</feature>
<feature type="compositionally biased region" description="Basic and acidic residues" evidence="1">
    <location>
        <begin position="181"/>
        <end position="193"/>
    </location>
</feature>
<feature type="compositionally biased region" description="Polar residues" evidence="1">
    <location>
        <begin position="107"/>
        <end position="126"/>
    </location>
</feature>
<evidence type="ECO:0000313" key="2">
    <source>
        <dbReference type="EMBL" id="CAF0817897.1"/>
    </source>
</evidence>
<feature type="compositionally biased region" description="Low complexity" evidence="1">
    <location>
        <begin position="31"/>
        <end position="40"/>
    </location>
</feature>
<feature type="compositionally biased region" description="Basic and acidic residues" evidence="1">
    <location>
        <begin position="85"/>
        <end position="100"/>
    </location>
</feature>
<dbReference type="EMBL" id="CAJNOJ010000016">
    <property type="protein sequence ID" value="CAF0817897.1"/>
    <property type="molecule type" value="Genomic_DNA"/>
</dbReference>
<accession>A0A813U569</accession>
<dbReference type="OrthoDB" id="10044706at2759"/>
<feature type="compositionally biased region" description="Basic and acidic residues" evidence="1">
    <location>
        <begin position="141"/>
        <end position="150"/>
    </location>
</feature>
<protein>
    <submittedName>
        <fullName evidence="2">Uncharacterized protein</fullName>
    </submittedName>
</protein>